<evidence type="ECO:0000256" key="6">
    <source>
        <dbReference type="ARBA" id="ARBA00023139"/>
    </source>
</evidence>
<dbReference type="Gene3D" id="6.20.190.10">
    <property type="entry name" value="Nutrient germinant receptor protein C, domain 1"/>
    <property type="match status" value="1"/>
</dbReference>
<proteinExistence type="inferred from homology"/>
<comment type="similarity">
    <text evidence="2">Belongs to the GerABKC lipoprotein family.</text>
</comment>
<evidence type="ECO:0000259" key="9">
    <source>
        <dbReference type="Pfam" id="PF25198"/>
    </source>
</evidence>
<organism evidence="10">
    <name type="scientific">bioreactor metagenome</name>
    <dbReference type="NCBI Taxonomy" id="1076179"/>
    <lineage>
        <taxon>unclassified sequences</taxon>
        <taxon>metagenomes</taxon>
        <taxon>ecological metagenomes</taxon>
    </lineage>
</organism>
<dbReference type="Pfam" id="PF25198">
    <property type="entry name" value="Spore_GerAC_N"/>
    <property type="match status" value="1"/>
</dbReference>
<feature type="domain" description="Spore germination GerAC-like C-terminal" evidence="8">
    <location>
        <begin position="208"/>
        <end position="373"/>
    </location>
</feature>
<dbReference type="InterPro" id="IPR057336">
    <property type="entry name" value="GerAC_N"/>
</dbReference>
<gene>
    <name evidence="10" type="primary">gerBC_5</name>
    <name evidence="10" type="ORF">SDC9_55221</name>
</gene>
<keyword evidence="6" id="KW-0564">Palmitate</keyword>
<dbReference type="InterPro" id="IPR046953">
    <property type="entry name" value="Spore_GerAC-like_C"/>
</dbReference>
<evidence type="ECO:0000256" key="3">
    <source>
        <dbReference type="ARBA" id="ARBA00022544"/>
    </source>
</evidence>
<comment type="caution">
    <text evidence="10">The sequence shown here is derived from an EMBL/GenBank/DDBJ whole genome shotgun (WGS) entry which is preliminary data.</text>
</comment>
<keyword evidence="3" id="KW-0309">Germination</keyword>
<evidence type="ECO:0000256" key="1">
    <source>
        <dbReference type="ARBA" id="ARBA00004635"/>
    </source>
</evidence>
<dbReference type="EMBL" id="VSSQ01001505">
    <property type="protein sequence ID" value="MPM08905.1"/>
    <property type="molecule type" value="Genomic_DNA"/>
</dbReference>
<dbReference type="Pfam" id="PF05504">
    <property type="entry name" value="Spore_GerAC"/>
    <property type="match status" value="1"/>
</dbReference>
<dbReference type="InterPro" id="IPR008844">
    <property type="entry name" value="Spore_GerAC-like"/>
</dbReference>
<comment type="subcellular location">
    <subcellularLocation>
        <location evidence="1">Membrane</location>
        <topology evidence="1">Lipid-anchor</topology>
    </subcellularLocation>
</comment>
<evidence type="ECO:0000313" key="10">
    <source>
        <dbReference type="EMBL" id="MPM08905.1"/>
    </source>
</evidence>
<accession>A0A644WYB5</accession>
<evidence type="ECO:0000256" key="5">
    <source>
        <dbReference type="ARBA" id="ARBA00023136"/>
    </source>
</evidence>
<dbReference type="NCBIfam" id="TIGR02887">
    <property type="entry name" value="spore_ger_x_C"/>
    <property type="match status" value="1"/>
</dbReference>
<reference evidence="10" key="1">
    <citation type="submission" date="2019-08" db="EMBL/GenBank/DDBJ databases">
        <authorList>
            <person name="Kucharzyk K."/>
            <person name="Murdoch R.W."/>
            <person name="Higgins S."/>
            <person name="Loffler F."/>
        </authorList>
    </citation>
    <scope>NUCLEOTIDE SEQUENCE</scope>
</reference>
<evidence type="ECO:0000259" key="8">
    <source>
        <dbReference type="Pfam" id="PF05504"/>
    </source>
</evidence>
<dbReference type="AlphaFoldDB" id="A0A644WYB5"/>
<keyword evidence="5" id="KW-0472">Membrane</keyword>
<evidence type="ECO:0000256" key="7">
    <source>
        <dbReference type="ARBA" id="ARBA00023288"/>
    </source>
</evidence>
<protein>
    <submittedName>
        <fullName evidence="10">Spore germination protein B3</fullName>
    </submittedName>
</protein>
<evidence type="ECO:0000256" key="2">
    <source>
        <dbReference type="ARBA" id="ARBA00007886"/>
    </source>
</evidence>
<dbReference type="InterPro" id="IPR038501">
    <property type="entry name" value="Spore_GerAC_C_sf"/>
</dbReference>
<dbReference type="PANTHER" id="PTHR35789">
    <property type="entry name" value="SPORE GERMINATION PROTEIN B3"/>
    <property type="match status" value="1"/>
</dbReference>
<name>A0A644WYB5_9ZZZZ</name>
<dbReference type="GO" id="GO:0016020">
    <property type="term" value="C:membrane"/>
    <property type="evidence" value="ECO:0007669"/>
    <property type="project" value="UniProtKB-SubCell"/>
</dbReference>
<dbReference type="Gene3D" id="3.30.300.210">
    <property type="entry name" value="Nutrient germinant receptor protein C, domain 3"/>
    <property type="match status" value="1"/>
</dbReference>
<dbReference type="PANTHER" id="PTHR35789:SF1">
    <property type="entry name" value="SPORE GERMINATION PROTEIN B3"/>
    <property type="match status" value="1"/>
</dbReference>
<keyword evidence="4" id="KW-0732">Signal</keyword>
<sequence>MKKRIALFGVLTFILAFLPGCQDYKEVEHVSIVVGCALDKSSEDKTYHLAVEVLKPSGEKNSDTKSIILEAEGDTIFEAVKNLNEITRKEPYWSNCQIVVISEELAKEGILPLIDFFIRGPETRPTIYALISQEKTAREILMQKNEISSVVSFGLRSMVEANYDVLSTTNDLNLLKTANILYGDGGTALTLPAVRNSSNNGSLTSEINGVAVFAKDKMIGYLDPEDTKYFLFAADKVQGGSLSGFIAPGIHGMIGGRLYENSTEIKPVYENGKLTVSIETETKVSIIEQGIGFSTEESVISSSEKYWKQSLEKNIDRVIKLVQVKFGQDIFGFGDVISKKNPKAWEELEPEWSSVFKNLKTEVTSDIIVLDSGLIGNK</sequence>
<feature type="domain" description="Spore germination protein N-terminal" evidence="9">
    <location>
        <begin position="23"/>
        <end position="195"/>
    </location>
</feature>
<evidence type="ECO:0000256" key="4">
    <source>
        <dbReference type="ARBA" id="ARBA00022729"/>
    </source>
</evidence>
<dbReference type="GO" id="GO:0009847">
    <property type="term" value="P:spore germination"/>
    <property type="evidence" value="ECO:0007669"/>
    <property type="project" value="InterPro"/>
</dbReference>
<keyword evidence="7" id="KW-0449">Lipoprotein</keyword>